<feature type="region of interest" description="Disordered" evidence="3">
    <location>
        <begin position="426"/>
        <end position="447"/>
    </location>
</feature>
<feature type="domain" description="Laminin G" evidence="4">
    <location>
        <begin position="521"/>
        <end position="679"/>
    </location>
</feature>
<proteinExistence type="predicted"/>
<dbReference type="SMART" id="SM00282">
    <property type="entry name" value="LamG"/>
    <property type="match status" value="4"/>
</dbReference>
<evidence type="ECO:0000259" key="4">
    <source>
        <dbReference type="PROSITE" id="PS50025"/>
    </source>
</evidence>
<protein>
    <recommendedName>
        <fullName evidence="4">Laminin G domain-containing protein</fullName>
    </recommendedName>
</protein>
<dbReference type="Pfam" id="PF02210">
    <property type="entry name" value="Laminin_G_2"/>
    <property type="match status" value="4"/>
</dbReference>
<accession>A0A3B3WP77</accession>
<keyword evidence="2" id="KW-0175">Coiled coil</keyword>
<dbReference type="CDD" id="cd00110">
    <property type="entry name" value="LamG"/>
    <property type="match status" value="4"/>
</dbReference>
<dbReference type="Pfam" id="PF06009">
    <property type="entry name" value="Laminin_II"/>
    <property type="match status" value="1"/>
</dbReference>
<dbReference type="PANTHER" id="PTHR15036">
    <property type="entry name" value="PIKACHURIN-LIKE PROTEIN"/>
    <property type="match status" value="1"/>
</dbReference>
<organism evidence="5 6">
    <name type="scientific">Poecilia mexicana</name>
    <dbReference type="NCBI Taxonomy" id="48701"/>
    <lineage>
        <taxon>Eukaryota</taxon>
        <taxon>Metazoa</taxon>
        <taxon>Chordata</taxon>
        <taxon>Craniata</taxon>
        <taxon>Vertebrata</taxon>
        <taxon>Euteleostomi</taxon>
        <taxon>Actinopterygii</taxon>
        <taxon>Neopterygii</taxon>
        <taxon>Teleostei</taxon>
        <taxon>Neoteleostei</taxon>
        <taxon>Acanthomorphata</taxon>
        <taxon>Ovalentaria</taxon>
        <taxon>Atherinomorphae</taxon>
        <taxon>Cyprinodontiformes</taxon>
        <taxon>Poeciliidae</taxon>
        <taxon>Poeciliinae</taxon>
        <taxon>Poecilia</taxon>
    </lineage>
</organism>
<feature type="domain" description="Laminin G" evidence="4">
    <location>
        <begin position="686"/>
        <end position="843"/>
    </location>
</feature>
<sequence>MAEDELKKTEDLVKMLSDSKTEFEALAAQLDGAKTDLTKKVNELTKAAAKKDLVEAAEEHAKKLSEMAKQIVDAMKNASKLPKVRDAKDAIEAYKNITDAIKAAEAAAKEAKDAADNALNTVNKEKLTDKAKELKDKSSALLKDAKKSEEELQDTASDLNDLKNRLAKAKEKKNDLKDRLSDVQTQLDDANRDAIGDMIEEAKRKAASANNTAAETMDKLDKIRKEIDKINVSPANANLSTDLSEVDQSVKDLLKTIPSLNNKISEVENLTSGFSGLGNISENIMKIKELIEQARDAADKIAIPMKFSGEGHIELRPPKNLDDLKAYTTLSLSLQRPIGRGDGKRRRRQTGDTTDMFVLYLGNRDSSKNYIGMVLRQNRLYALYKLNGQEKELQSDLISTSNPQPATFDKVDLHRIYQDVELTLTKDITSGPPNKPPSFRQTDRGEERKNLLKFSPDDVVFYVGGYPSNFTPPLSMRLPKYTGCIEFSTFNRKAVSLYNFQKAERINVQTPCKRTVSPVDSDYYEGTGYGRVAINEQPRTIDISVKSSVENALLFFTGDENKYLMVVVEKGYIAIQGNLITEPITGSDKVFPAQVDFLNVKLVYRPGKVSIIAGSPPLTASLTEYDFNNFKDFYIGGVTQEIRQRWGITIPPYKGCLKDLKVNSNFRPPDEPVGISKGCLQDSLSSYKAQFNLRSSLKADLQDFSLENDVVVSFGFKSTESQGIILQNKKLGNQINVAMENGYLILHFDALKWKSSRQYNDGNWHYVTVSKKQGRIAMQIDDEDYGQPESGTMSIPDTQGSTWLGKENFKGCISNFYTRRSNEFKPENLYDFQASGDVQIDVCTASNPFQLRFNKKDSEKQIINESASVCEFPAKLQHAYRMGGPVSSLSYSLPLQVLQPKPHFSLDVRTRSPEGLLFFAATRGGQSHLALYMSKGRIRLSVGKQREIFNREKYNDGKWHSVMFSLEKKKFRLIVDGIKAQDGQLTNSELKSMQQFLLPAYLGSAPESLQKELKSKALPKQSVSGCVRNFKMNGALMLNPSSNYGAGPCFEGPTQKGVYFAGNGAHVIINDSFVFGSDLEVLFNIRPHSQTGLLLHVGDSTSHVNTMGHFLSIYMLGGEVVAHVNNGKGEYRTSVKPKTSLCDGIFHKISVIKRKNVVQLSVDTLDNYKIGPPSSTFPSTKDPLYVGGIPGEYRCS</sequence>
<dbReference type="PANTHER" id="PTHR15036:SF67">
    <property type="entry name" value="LAMININ SUBUNIT ALPHA-LIKE PROTEIN"/>
    <property type="match status" value="1"/>
</dbReference>
<feature type="domain" description="Laminin G" evidence="4">
    <location>
        <begin position="1056"/>
        <end position="1196"/>
    </location>
</feature>
<feature type="coiled-coil region" evidence="2">
    <location>
        <begin position="250"/>
        <end position="297"/>
    </location>
</feature>
<dbReference type="AlphaFoldDB" id="A0A3B3WP77"/>
<dbReference type="PROSITE" id="PS50025">
    <property type="entry name" value="LAM_G_DOMAIN"/>
    <property type="match status" value="5"/>
</dbReference>
<dbReference type="Proteomes" id="UP000261480">
    <property type="component" value="Unplaced"/>
</dbReference>
<dbReference type="Ensembl" id="ENSPMET00000009041.1">
    <property type="protein sequence ID" value="ENSPMEP00000004522.1"/>
    <property type="gene ID" value="ENSPMEG00000005775.1"/>
</dbReference>
<dbReference type="FunFam" id="2.60.120.200:FF:000150">
    <property type="entry name" value="Laminin subunit alpha 5"/>
    <property type="match status" value="1"/>
</dbReference>
<dbReference type="InterPro" id="IPR010307">
    <property type="entry name" value="Laminin_dom_II"/>
</dbReference>
<dbReference type="GO" id="GO:0007155">
    <property type="term" value="P:cell adhesion"/>
    <property type="evidence" value="ECO:0007669"/>
    <property type="project" value="InterPro"/>
</dbReference>
<evidence type="ECO:0000256" key="1">
    <source>
        <dbReference type="PROSITE-ProRule" id="PRU00122"/>
    </source>
</evidence>
<feature type="coiled-coil region" evidence="2">
    <location>
        <begin position="47"/>
        <end position="226"/>
    </location>
</feature>
<name>A0A3B3WP77_9TELE</name>
<dbReference type="InterPro" id="IPR013320">
    <property type="entry name" value="ConA-like_dom_sf"/>
</dbReference>
<keyword evidence="6" id="KW-1185">Reference proteome</keyword>
<reference evidence="5" key="2">
    <citation type="submission" date="2025-09" db="UniProtKB">
        <authorList>
            <consortium name="Ensembl"/>
        </authorList>
    </citation>
    <scope>IDENTIFICATION</scope>
</reference>
<evidence type="ECO:0000256" key="2">
    <source>
        <dbReference type="SAM" id="Coils"/>
    </source>
</evidence>
<feature type="domain" description="Laminin G" evidence="4">
    <location>
        <begin position="878"/>
        <end position="1049"/>
    </location>
</feature>
<comment type="caution">
    <text evidence="1">Lacks conserved residue(s) required for the propagation of feature annotation.</text>
</comment>
<reference evidence="5" key="1">
    <citation type="submission" date="2025-08" db="UniProtKB">
        <authorList>
            <consortium name="Ensembl"/>
        </authorList>
    </citation>
    <scope>IDENTIFICATION</scope>
</reference>
<evidence type="ECO:0000256" key="3">
    <source>
        <dbReference type="SAM" id="MobiDB-lite"/>
    </source>
</evidence>
<dbReference type="InterPro" id="IPR001791">
    <property type="entry name" value="Laminin_G"/>
</dbReference>
<evidence type="ECO:0000313" key="6">
    <source>
        <dbReference type="Proteomes" id="UP000261480"/>
    </source>
</evidence>
<evidence type="ECO:0000313" key="5">
    <source>
        <dbReference type="Ensembl" id="ENSPMEP00000004522.1"/>
    </source>
</evidence>
<dbReference type="Gene3D" id="2.60.120.200">
    <property type="match status" value="5"/>
</dbReference>
<dbReference type="SUPFAM" id="SSF49899">
    <property type="entry name" value="Concanavalin A-like lectins/glucanases"/>
    <property type="match status" value="5"/>
</dbReference>
<dbReference type="InterPro" id="IPR050372">
    <property type="entry name" value="Neurexin-related_CASP"/>
</dbReference>
<feature type="domain" description="Laminin G" evidence="4">
    <location>
        <begin position="302"/>
        <end position="512"/>
    </location>
</feature>